<dbReference type="PATRIC" id="fig|525328.13.peg.469"/>
<accession>C8PC18</accession>
<organism evidence="2 3">
    <name type="scientific">Lactobacillus iners DSM 13335</name>
    <dbReference type="NCBI Taxonomy" id="525328"/>
    <lineage>
        <taxon>Bacteria</taxon>
        <taxon>Bacillati</taxon>
        <taxon>Bacillota</taxon>
        <taxon>Bacilli</taxon>
        <taxon>Lactobacillales</taxon>
        <taxon>Lactobacillaceae</taxon>
        <taxon>Lactobacillus</taxon>
    </lineage>
</organism>
<name>C8PC18_9LACO</name>
<keyword evidence="3" id="KW-1185">Reference proteome</keyword>
<sequence length="65" mass="7414">MVVNAGGKEGQIYKLNNFHPAIISKEMFDAVQEEKHKRSNVVVDDNGIHRNTTKYSSKNKNRILT</sequence>
<dbReference type="Proteomes" id="UP000004115">
    <property type="component" value="Unassembled WGS sequence"/>
</dbReference>
<reference evidence="2 3" key="1">
    <citation type="submission" date="2009-09" db="EMBL/GenBank/DDBJ databases">
        <authorList>
            <person name="Qin X."/>
            <person name="Bachman B."/>
            <person name="Battles P."/>
            <person name="Bell A."/>
            <person name="Bess C."/>
            <person name="Bickham C."/>
            <person name="Chaboub L."/>
            <person name="Chen D."/>
            <person name="Coyle M."/>
            <person name="Deiros D.R."/>
            <person name="Dinh H."/>
            <person name="Forbes L."/>
            <person name="Fowler G."/>
            <person name="Francisco L."/>
            <person name="Fu Q."/>
            <person name="Gubbala S."/>
            <person name="Hale W."/>
            <person name="Han Y."/>
            <person name="Hemphill L."/>
            <person name="Highlander S.K."/>
            <person name="Hirani K."/>
            <person name="Hogues M."/>
            <person name="Jackson L."/>
            <person name="Jakkamsetti A."/>
            <person name="Javaid M."/>
            <person name="Jiang H."/>
            <person name="Korchina V."/>
            <person name="Kovar C."/>
            <person name="Lara F."/>
            <person name="Lee S."/>
            <person name="Mata R."/>
            <person name="Mathew T."/>
            <person name="Moen C."/>
            <person name="Morales K."/>
            <person name="Munidasa M."/>
            <person name="Nazareth L."/>
            <person name="Ngo R."/>
            <person name="Nguyen L."/>
            <person name="Okwuonu G."/>
            <person name="Ongeri F."/>
            <person name="Patil S."/>
            <person name="Petrosino J."/>
            <person name="Pham C."/>
            <person name="Pham P."/>
            <person name="Pu L.-L."/>
            <person name="Puazo M."/>
            <person name="Raj R."/>
            <person name="Reid J."/>
            <person name="Rouhana J."/>
            <person name="Saada N."/>
            <person name="Shang Y."/>
            <person name="Simmons D."/>
            <person name="Thornton R."/>
            <person name="Warren J."/>
            <person name="Weissenberger G."/>
            <person name="Zhang J."/>
            <person name="Zhang L."/>
            <person name="Zhou C."/>
            <person name="Zhu D."/>
            <person name="Muzny D."/>
            <person name="Worley K."/>
            <person name="Gibbs R."/>
        </authorList>
    </citation>
    <scope>NUCLEOTIDE SEQUENCE [LARGE SCALE GENOMIC DNA]</scope>
    <source>
        <strain evidence="2 3">DSM 13335</strain>
    </source>
</reference>
<dbReference type="AlphaFoldDB" id="C8PC18"/>
<evidence type="ECO:0000313" key="3">
    <source>
        <dbReference type="Proteomes" id="UP000004115"/>
    </source>
</evidence>
<dbReference type="Pfam" id="PF07508">
    <property type="entry name" value="Recombinase"/>
    <property type="match status" value="1"/>
</dbReference>
<dbReference type="HOGENOM" id="CLU_2844327_0_0_9"/>
<dbReference type="EMBL" id="ACLN01000004">
    <property type="protein sequence ID" value="EEW52317.1"/>
    <property type="molecule type" value="Genomic_DNA"/>
</dbReference>
<evidence type="ECO:0000259" key="1">
    <source>
        <dbReference type="Pfam" id="PF07508"/>
    </source>
</evidence>
<protein>
    <recommendedName>
        <fullName evidence="1">Recombinase domain-containing protein</fullName>
    </recommendedName>
</protein>
<dbReference type="GO" id="GO:0000150">
    <property type="term" value="F:DNA strand exchange activity"/>
    <property type="evidence" value="ECO:0007669"/>
    <property type="project" value="InterPro"/>
</dbReference>
<dbReference type="InterPro" id="IPR011109">
    <property type="entry name" value="DNA_bind_recombinase_dom"/>
</dbReference>
<comment type="caution">
    <text evidence="2">The sequence shown here is derived from an EMBL/GenBank/DDBJ whole genome shotgun (WGS) entry which is preliminary data.</text>
</comment>
<feature type="domain" description="Recombinase" evidence="1">
    <location>
        <begin position="13"/>
        <end position="38"/>
    </location>
</feature>
<evidence type="ECO:0000313" key="2">
    <source>
        <dbReference type="EMBL" id="EEW52317.1"/>
    </source>
</evidence>
<dbReference type="GO" id="GO:0003677">
    <property type="term" value="F:DNA binding"/>
    <property type="evidence" value="ECO:0007669"/>
    <property type="project" value="InterPro"/>
</dbReference>
<proteinExistence type="predicted"/>
<gene>
    <name evidence="2" type="ORF">HMPREF0520_0638</name>
</gene>